<sequence>MSIYSIWVLEYAYIPEMPLSALVYGDHNKGTCKLPYAYTLLKSDEHTILIDCGHDDAAYGKFLADRSGVVNFAAPRDVLAEVGMTPEDIDHVIITHAHFDHMGGLALFPNAKFHIQEAELSRWIWAMSLDRRFRWLMRTTDPGDILRCVELARDGRLVSVNGDREDVFPGIDLRIAADTHTPGSQFVVIRNDGRRESEDSFVVTGDLVYRMENLDGGEPADPFYRPVGMGIGSQTNMVFALDAIVEAAGGDHGRVVPPHEARLPERFPSRLTERGLQVIEVALADGATSFVES</sequence>
<dbReference type="GO" id="GO:0016787">
    <property type="term" value="F:hydrolase activity"/>
    <property type="evidence" value="ECO:0007669"/>
    <property type="project" value="UniProtKB-KW"/>
</dbReference>
<keyword evidence="5" id="KW-0862">Zinc</keyword>
<reference evidence="7" key="1">
    <citation type="submission" date="2022-11" db="EMBL/GenBank/DDBJ databases">
        <title>Biodiversity and phylogenetic relationships of bacteria.</title>
        <authorList>
            <person name="Machado R.A.R."/>
            <person name="Bhat A."/>
            <person name="Loulou A."/>
            <person name="Kallel S."/>
        </authorList>
    </citation>
    <scope>NUCLEOTIDE SEQUENCE</scope>
    <source>
        <strain evidence="7">K-TC2</strain>
    </source>
</reference>
<evidence type="ECO:0000256" key="3">
    <source>
        <dbReference type="ARBA" id="ARBA00022723"/>
    </source>
</evidence>
<gene>
    <name evidence="7" type="ORF">OSH07_02220</name>
</gene>
<comment type="cofactor">
    <cofactor evidence="1">
        <name>Zn(2+)</name>
        <dbReference type="ChEBI" id="CHEBI:29105"/>
    </cofactor>
</comment>
<dbReference type="InterPro" id="IPR036866">
    <property type="entry name" value="RibonucZ/Hydroxyglut_hydro"/>
</dbReference>
<dbReference type="EMBL" id="JAPKNK010000001">
    <property type="protein sequence ID" value="MCX5568001.1"/>
    <property type="molecule type" value="Genomic_DNA"/>
</dbReference>
<evidence type="ECO:0000259" key="6">
    <source>
        <dbReference type="SMART" id="SM00849"/>
    </source>
</evidence>
<organism evidence="7 8">
    <name type="scientific">Kaistia nematophila</name>
    <dbReference type="NCBI Taxonomy" id="2994654"/>
    <lineage>
        <taxon>Bacteria</taxon>
        <taxon>Pseudomonadati</taxon>
        <taxon>Pseudomonadota</taxon>
        <taxon>Alphaproteobacteria</taxon>
        <taxon>Hyphomicrobiales</taxon>
        <taxon>Kaistiaceae</taxon>
        <taxon>Kaistia</taxon>
    </lineage>
</organism>
<accession>A0A9X3DXX5</accession>
<keyword evidence="4" id="KW-0378">Hydrolase</keyword>
<dbReference type="RefSeq" id="WP_266336964.1">
    <property type="nucleotide sequence ID" value="NZ_JAPKNK010000001.1"/>
</dbReference>
<dbReference type="InterPro" id="IPR051013">
    <property type="entry name" value="MBL_superfamily_lactonases"/>
</dbReference>
<dbReference type="InterPro" id="IPR001279">
    <property type="entry name" value="Metallo-B-lactamas"/>
</dbReference>
<name>A0A9X3DXX5_9HYPH</name>
<comment type="caution">
    <text evidence="7">The sequence shown here is derived from an EMBL/GenBank/DDBJ whole genome shotgun (WGS) entry which is preliminary data.</text>
</comment>
<proteinExistence type="inferred from homology"/>
<keyword evidence="8" id="KW-1185">Reference proteome</keyword>
<evidence type="ECO:0000256" key="2">
    <source>
        <dbReference type="ARBA" id="ARBA00007749"/>
    </source>
</evidence>
<comment type="similarity">
    <text evidence="2">Belongs to the metallo-beta-lactamase superfamily.</text>
</comment>
<dbReference type="SMART" id="SM00849">
    <property type="entry name" value="Lactamase_B"/>
    <property type="match status" value="1"/>
</dbReference>
<protein>
    <submittedName>
        <fullName evidence="7">N-acyl homoserine lactonase family protein</fullName>
    </submittedName>
</protein>
<keyword evidence="3" id="KW-0479">Metal-binding</keyword>
<dbReference type="Pfam" id="PF00753">
    <property type="entry name" value="Lactamase_B"/>
    <property type="match status" value="1"/>
</dbReference>
<dbReference type="PANTHER" id="PTHR42978">
    <property type="entry name" value="QUORUM-QUENCHING LACTONASE YTNP-RELATED-RELATED"/>
    <property type="match status" value="1"/>
</dbReference>
<dbReference type="PANTHER" id="PTHR42978:SF7">
    <property type="entry name" value="METALLO-HYDROLASE RV2300C-RELATED"/>
    <property type="match status" value="1"/>
</dbReference>
<evidence type="ECO:0000256" key="4">
    <source>
        <dbReference type="ARBA" id="ARBA00022801"/>
    </source>
</evidence>
<dbReference type="CDD" id="cd07729">
    <property type="entry name" value="AHL_lactonase_MBL-fold"/>
    <property type="match status" value="1"/>
</dbReference>
<dbReference type="AlphaFoldDB" id="A0A9X3DXX5"/>
<feature type="domain" description="Metallo-beta-lactamase" evidence="6">
    <location>
        <begin position="35"/>
        <end position="259"/>
    </location>
</feature>
<dbReference type="GO" id="GO:0046872">
    <property type="term" value="F:metal ion binding"/>
    <property type="evidence" value="ECO:0007669"/>
    <property type="project" value="UniProtKB-KW"/>
</dbReference>
<evidence type="ECO:0000256" key="5">
    <source>
        <dbReference type="ARBA" id="ARBA00022833"/>
    </source>
</evidence>
<evidence type="ECO:0000313" key="7">
    <source>
        <dbReference type="EMBL" id="MCX5568001.1"/>
    </source>
</evidence>
<dbReference type="SUPFAM" id="SSF56281">
    <property type="entry name" value="Metallo-hydrolase/oxidoreductase"/>
    <property type="match status" value="1"/>
</dbReference>
<evidence type="ECO:0000256" key="1">
    <source>
        <dbReference type="ARBA" id="ARBA00001947"/>
    </source>
</evidence>
<evidence type="ECO:0000313" key="8">
    <source>
        <dbReference type="Proteomes" id="UP001144805"/>
    </source>
</evidence>
<dbReference type="Proteomes" id="UP001144805">
    <property type="component" value="Unassembled WGS sequence"/>
</dbReference>
<dbReference type="Gene3D" id="3.60.15.10">
    <property type="entry name" value="Ribonuclease Z/Hydroxyacylglutathione hydrolase-like"/>
    <property type="match status" value="1"/>
</dbReference>